<dbReference type="STRING" id="55188.A0A2H5QT59"/>
<reference evidence="2 3" key="1">
    <citation type="journal article" date="2017" name="Front. Genet.">
        <title>Draft sequencing of the heterozygous diploid genome of Satsuma (Citrus unshiu Marc.) using a hybrid assembly approach.</title>
        <authorList>
            <person name="Shimizu T."/>
            <person name="Tanizawa Y."/>
            <person name="Mochizuki T."/>
            <person name="Nagasaki H."/>
            <person name="Yoshioka T."/>
            <person name="Toyoda A."/>
            <person name="Fujiyama A."/>
            <person name="Kaminuma E."/>
            <person name="Nakamura Y."/>
        </authorList>
    </citation>
    <scope>NUCLEOTIDE SEQUENCE [LARGE SCALE GENOMIC DNA]</scope>
    <source>
        <strain evidence="3">cv. Miyagawa wase</strain>
    </source>
</reference>
<dbReference type="GO" id="GO:0004497">
    <property type="term" value="F:monooxygenase activity"/>
    <property type="evidence" value="ECO:0007669"/>
    <property type="project" value="InterPro"/>
</dbReference>
<dbReference type="InterPro" id="IPR036396">
    <property type="entry name" value="Cyt_P450_sf"/>
</dbReference>
<dbReference type="InterPro" id="IPR001128">
    <property type="entry name" value="Cyt_P450"/>
</dbReference>
<dbReference type="SUPFAM" id="SSF48264">
    <property type="entry name" value="Cytochrome P450"/>
    <property type="match status" value="1"/>
</dbReference>
<dbReference type="GO" id="GO:0020037">
    <property type="term" value="F:heme binding"/>
    <property type="evidence" value="ECO:0007669"/>
    <property type="project" value="InterPro"/>
</dbReference>
<evidence type="ECO:0000256" key="1">
    <source>
        <dbReference type="ARBA" id="ARBA00010617"/>
    </source>
</evidence>
<comment type="caution">
    <text evidence="2">The sequence shown here is derived from an EMBL/GenBank/DDBJ whole genome shotgun (WGS) entry which is preliminary data.</text>
</comment>
<accession>A0A2H5QT59</accession>
<comment type="similarity">
    <text evidence="1">Belongs to the cytochrome P450 family.</text>
</comment>
<dbReference type="Pfam" id="PF00067">
    <property type="entry name" value="p450"/>
    <property type="match status" value="1"/>
</dbReference>
<gene>
    <name evidence="2" type="ORF">CUMW_256690</name>
</gene>
<dbReference type="Proteomes" id="UP000236630">
    <property type="component" value="Unassembled WGS sequence"/>
</dbReference>
<dbReference type="GO" id="GO:0005506">
    <property type="term" value="F:iron ion binding"/>
    <property type="evidence" value="ECO:0007669"/>
    <property type="project" value="InterPro"/>
</dbReference>
<proteinExistence type="inferred from homology"/>
<evidence type="ECO:0000313" key="3">
    <source>
        <dbReference type="Proteomes" id="UP000236630"/>
    </source>
</evidence>
<dbReference type="EMBL" id="BDQV01000708">
    <property type="protein sequence ID" value="GAY67465.1"/>
    <property type="molecule type" value="Genomic_DNA"/>
</dbReference>
<protein>
    <recommendedName>
        <fullName evidence="4">Cytochrome P450</fullName>
    </recommendedName>
</protein>
<dbReference type="GO" id="GO:0016705">
    <property type="term" value="F:oxidoreductase activity, acting on paired donors, with incorporation or reduction of molecular oxygen"/>
    <property type="evidence" value="ECO:0007669"/>
    <property type="project" value="InterPro"/>
</dbReference>
<name>A0A2H5QT59_CITUN</name>
<sequence>MPFYLTFSTCPTSATNLIWLPISTPWKHLSKICNIHIFTCQKLDANQDLRRKKIKDLLGYAEEHCRAGIIQLQLQQNGQWQNYSTTQRLYLKDESTRDHAHSFMPKRFLGSEVDFIGRNFESIPFGAGRRICPDLPLDITINSMPMKTCGARKSKIFLLMRKNIVVRVNQ</sequence>
<keyword evidence="3" id="KW-1185">Reference proteome</keyword>
<evidence type="ECO:0000313" key="2">
    <source>
        <dbReference type="EMBL" id="GAY67465.1"/>
    </source>
</evidence>
<dbReference type="Gene3D" id="1.10.630.10">
    <property type="entry name" value="Cytochrome P450"/>
    <property type="match status" value="1"/>
</dbReference>
<dbReference type="PANTHER" id="PTHR47950:SF48">
    <property type="entry name" value="CYTOCHROME P450 FAMILY PROTEIN, EXPRESSED"/>
    <property type="match status" value="1"/>
</dbReference>
<evidence type="ECO:0008006" key="4">
    <source>
        <dbReference type="Google" id="ProtNLM"/>
    </source>
</evidence>
<dbReference type="PANTHER" id="PTHR47950">
    <property type="entry name" value="CYTOCHROME P450, FAMILY 76, SUBFAMILY C, POLYPEPTIDE 5-RELATED"/>
    <property type="match status" value="1"/>
</dbReference>
<dbReference type="AlphaFoldDB" id="A0A2H5QT59"/>
<organism evidence="2 3">
    <name type="scientific">Citrus unshiu</name>
    <name type="common">Satsuma mandarin</name>
    <name type="synonym">Citrus nobilis var. unshiu</name>
    <dbReference type="NCBI Taxonomy" id="55188"/>
    <lineage>
        <taxon>Eukaryota</taxon>
        <taxon>Viridiplantae</taxon>
        <taxon>Streptophyta</taxon>
        <taxon>Embryophyta</taxon>
        <taxon>Tracheophyta</taxon>
        <taxon>Spermatophyta</taxon>
        <taxon>Magnoliopsida</taxon>
        <taxon>eudicotyledons</taxon>
        <taxon>Gunneridae</taxon>
        <taxon>Pentapetalae</taxon>
        <taxon>rosids</taxon>
        <taxon>malvids</taxon>
        <taxon>Sapindales</taxon>
        <taxon>Rutaceae</taxon>
        <taxon>Aurantioideae</taxon>
        <taxon>Citrus</taxon>
    </lineage>
</organism>